<evidence type="ECO:0000259" key="14">
    <source>
        <dbReference type="Pfam" id="PF07715"/>
    </source>
</evidence>
<protein>
    <submittedName>
        <fullName evidence="15">SusC/RagA family TonB-linked outer membrane protein</fullName>
    </submittedName>
</protein>
<dbReference type="SUPFAM" id="SSF49464">
    <property type="entry name" value="Carboxypeptidase regulatory domain-like"/>
    <property type="match status" value="1"/>
</dbReference>
<dbReference type="InterPro" id="IPR008969">
    <property type="entry name" value="CarboxyPept-like_regulatory"/>
</dbReference>
<evidence type="ECO:0000256" key="12">
    <source>
        <dbReference type="SAM" id="SignalP"/>
    </source>
</evidence>
<dbReference type="Gene3D" id="2.40.170.20">
    <property type="entry name" value="TonB-dependent receptor, beta-barrel domain"/>
    <property type="match status" value="1"/>
</dbReference>
<evidence type="ECO:0000313" key="16">
    <source>
        <dbReference type="Proteomes" id="UP000563906"/>
    </source>
</evidence>
<proteinExistence type="inferred from homology"/>
<evidence type="ECO:0000256" key="6">
    <source>
        <dbReference type="ARBA" id="ARBA00023065"/>
    </source>
</evidence>
<evidence type="ECO:0000313" key="15">
    <source>
        <dbReference type="EMBL" id="MBA6155593.1"/>
    </source>
</evidence>
<gene>
    <name evidence="15" type="ORF">H3Z83_03525</name>
</gene>
<keyword evidence="6" id="KW-0406">Ion transport</keyword>
<evidence type="ECO:0000259" key="13">
    <source>
        <dbReference type="Pfam" id="PF00593"/>
    </source>
</evidence>
<evidence type="ECO:0000256" key="2">
    <source>
        <dbReference type="ARBA" id="ARBA00022448"/>
    </source>
</evidence>
<keyword evidence="3 10" id="KW-1134">Transmembrane beta strand</keyword>
<comment type="similarity">
    <text evidence="10 11">Belongs to the TonB-dependent receptor family.</text>
</comment>
<dbReference type="Proteomes" id="UP000563906">
    <property type="component" value="Unassembled WGS sequence"/>
</dbReference>
<dbReference type="SUPFAM" id="SSF56935">
    <property type="entry name" value="Porins"/>
    <property type="match status" value="1"/>
</dbReference>
<keyword evidence="8 10" id="KW-0472">Membrane</keyword>
<dbReference type="NCBIfam" id="TIGR04057">
    <property type="entry name" value="SusC_RagA_signa"/>
    <property type="match status" value="1"/>
</dbReference>
<dbReference type="Gene3D" id="2.170.130.10">
    <property type="entry name" value="TonB-dependent receptor, plug domain"/>
    <property type="match status" value="1"/>
</dbReference>
<dbReference type="InterPro" id="IPR023996">
    <property type="entry name" value="TonB-dep_OMP_SusC/RagA"/>
</dbReference>
<evidence type="ECO:0000256" key="7">
    <source>
        <dbReference type="ARBA" id="ARBA00023077"/>
    </source>
</evidence>
<keyword evidence="5 12" id="KW-0732">Signal</keyword>
<keyword evidence="9 10" id="KW-0998">Cell outer membrane</keyword>
<evidence type="ECO:0000256" key="10">
    <source>
        <dbReference type="PROSITE-ProRule" id="PRU01360"/>
    </source>
</evidence>
<name>A0A839AKG4_9FLAO</name>
<dbReference type="RefSeq" id="WP_182124082.1">
    <property type="nucleotide sequence ID" value="NZ_JACGLS010000001.1"/>
</dbReference>
<evidence type="ECO:0000256" key="4">
    <source>
        <dbReference type="ARBA" id="ARBA00022692"/>
    </source>
</evidence>
<dbReference type="AlphaFoldDB" id="A0A839AKG4"/>
<feature type="domain" description="TonB-dependent receptor-like beta-barrel" evidence="13">
    <location>
        <begin position="438"/>
        <end position="810"/>
    </location>
</feature>
<dbReference type="InterPro" id="IPR036942">
    <property type="entry name" value="Beta-barrel_TonB_sf"/>
</dbReference>
<dbReference type="GO" id="GO:0009279">
    <property type="term" value="C:cell outer membrane"/>
    <property type="evidence" value="ECO:0007669"/>
    <property type="project" value="UniProtKB-SubCell"/>
</dbReference>
<dbReference type="Pfam" id="PF07715">
    <property type="entry name" value="Plug"/>
    <property type="match status" value="1"/>
</dbReference>
<dbReference type="NCBIfam" id="TIGR04056">
    <property type="entry name" value="OMP_RagA_SusC"/>
    <property type="match status" value="1"/>
</dbReference>
<feature type="signal peptide" evidence="12">
    <location>
        <begin position="1"/>
        <end position="22"/>
    </location>
</feature>
<reference evidence="15 16" key="1">
    <citation type="submission" date="2020-07" db="EMBL/GenBank/DDBJ databases">
        <title>Bacterium isolated from marine sediment.</title>
        <authorList>
            <person name="Shang D."/>
            <person name="Du Z.-J."/>
        </authorList>
    </citation>
    <scope>NUCLEOTIDE SEQUENCE [LARGE SCALE GENOMIC DNA]</scope>
    <source>
        <strain evidence="15 16">S7007</strain>
    </source>
</reference>
<dbReference type="InterPro" id="IPR000531">
    <property type="entry name" value="Beta-barrel_TonB"/>
</dbReference>
<dbReference type="InterPro" id="IPR012910">
    <property type="entry name" value="Plug_dom"/>
</dbReference>
<feature type="chain" id="PRO_5032414906" evidence="12">
    <location>
        <begin position="23"/>
        <end position="1054"/>
    </location>
</feature>
<dbReference type="InterPro" id="IPR023997">
    <property type="entry name" value="TonB-dep_OMP_SusC/RagA_CS"/>
</dbReference>
<keyword evidence="16" id="KW-1185">Reference proteome</keyword>
<comment type="caution">
    <text evidence="15">The sequence shown here is derived from an EMBL/GenBank/DDBJ whole genome shotgun (WGS) entry which is preliminary data.</text>
</comment>
<keyword evidence="2 10" id="KW-0813">Transport</keyword>
<dbReference type="PROSITE" id="PS52016">
    <property type="entry name" value="TONB_DEPENDENT_REC_3"/>
    <property type="match status" value="1"/>
</dbReference>
<dbReference type="PANTHER" id="PTHR30069:SF53">
    <property type="entry name" value="COLICIN I RECEPTOR-RELATED"/>
    <property type="match status" value="1"/>
</dbReference>
<dbReference type="InterPro" id="IPR039426">
    <property type="entry name" value="TonB-dep_rcpt-like"/>
</dbReference>
<dbReference type="GO" id="GO:0044718">
    <property type="term" value="P:siderophore transmembrane transport"/>
    <property type="evidence" value="ECO:0007669"/>
    <property type="project" value="TreeGrafter"/>
</dbReference>
<dbReference type="Pfam" id="PF13715">
    <property type="entry name" value="CarbopepD_reg_2"/>
    <property type="match status" value="1"/>
</dbReference>
<dbReference type="InterPro" id="IPR037066">
    <property type="entry name" value="Plug_dom_sf"/>
</dbReference>
<dbReference type="GO" id="GO:0015344">
    <property type="term" value="F:siderophore uptake transmembrane transporter activity"/>
    <property type="evidence" value="ECO:0007669"/>
    <property type="project" value="TreeGrafter"/>
</dbReference>
<keyword evidence="7 11" id="KW-0798">TonB box</keyword>
<comment type="subcellular location">
    <subcellularLocation>
        <location evidence="1 10">Cell outer membrane</location>
        <topology evidence="1 10">Multi-pass membrane protein</topology>
    </subcellularLocation>
</comment>
<dbReference type="EMBL" id="JACGLS010000001">
    <property type="protein sequence ID" value="MBA6155593.1"/>
    <property type="molecule type" value="Genomic_DNA"/>
</dbReference>
<evidence type="ECO:0000256" key="3">
    <source>
        <dbReference type="ARBA" id="ARBA00022452"/>
    </source>
</evidence>
<dbReference type="Pfam" id="PF00593">
    <property type="entry name" value="TonB_dep_Rec_b-barrel"/>
    <property type="match status" value="1"/>
</dbReference>
<evidence type="ECO:0000256" key="5">
    <source>
        <dbReference type="ARBA" id="ARBA00022729"/>
    </source>
</evidence>
<keyword evidence="4 10" id="KW-0812">Transmembrane</keyword>
<organism evidence="15 16">
    <name type="scientific">Tenacibaculum pelagium</name>
    <dbReference type="NCBI Taxonomy" id="2759527"/>
    <lineage>
        <taxon>Bacteria</taxon>
        <taxon>Pseudomonadati</taxon>
        <taxon>Bacteroidota</taxon>
        <taxon>Flavobacteriia</taxon>
        <taxon>Flavobacteriales</taxon>
        <taxon>Flavobacteriaceae</taxon>
        <taxon>Tenacibaculum</taxon>
    </lineage>
</organism>
<evidence type="ECO:0000256" key="9">
    <source>
        <dbReference type="ARBA" id="ARBA00023237"/>
    </source>
</evidence>
<feature type="domain" description="TonB-dependent receptor plug" evidence="14">
    <location>
        <begin position="116"/>
        <end position="239"/>
    </location>
</feature>
<sequence>MKTKFNGILTLLLALVVQMSFAQDRTISGTVSDESGPLPGVTVLKKGTTQGAETDFDGNYSIKAKTGDVLVYSFVGMKTSVRTVGASNSINVKLEEDDNILDEVVVTALGIKRNSREIGYGVTTVKAKDLTEVASTNVFNSLQAKSSGIIIKNQSGNLGGSQRIIIRGNSSLSGTVQPLFVVDGIPISNANVATGSRIQGGYDFGNRAQDINPDDVENVTILKGASAAALYGSRASGGVVLITTKKGKSNGGTKSSVTFNSSFRFDNALITPNLQTEFAPGDEGAYDFAESIGDQITPGFGPSISSLDGSTYENYSGQTVPFRAFNDRFDKFYRTGVTKINSIAFSGASSPDDTYRLSIGHTEQSGILPTANLRRLNIGLNAGKKLSEKLKSNFSVTYTNTNLFGTAAQGANNPNVLTGIINLEPITTDFDIFKNYINDVGEQLNNPSDTSNNPYWIANKNRTEARNNRFLGNFSLTYAPTDNFDVLLRAGYDNFTERRFLPNAKGTIGRINGGFTDDVFSRDEMTLDAIGTHRLSINEDLNLTTRAGVQFNDRKFQRNTNVAQNLTVPDLYDNGNAESNAPTKAFSQTRVFGVFGDLTLDYKNWLILNATARNDWSSTLFPNNNSFFYPSVSLSWVFTDALNIESNTLSYGKLRTSWANVGDDTGAYLLNFVYSPLSTFFGQFGTGGTYPFNGQLAFSSSDLNVDPNLVPANQRTFEVGAELGFFNNRLNLNATYYSNLNSDDIISVPVPQTTGFTGLLTNVGGVSNKGVELSLNGQIIKNDNFTWDFNYNFTKNTTRVESLDRLPGGSLTLASEFNGLEVRAVEGKPFQLFGRRFARAKDADGNEIEDAILVDSDGLRFEGEQGELGKIDPDFNMGLSTSFNYKGFRLSSTFDYRQGGKFFSNTIGSLRRNGLAAETVNQRSGDFIDPNTFTQPGGDGTALVPNTTVISTPQAYWSRRASSSIAEANIFDSSFIKWRELSLSYTLSKSALEKTPFSSILIAVQARNLAILHSKVDHIDPEAGLGGSSSQLDGIERGGIPTTRSFGLSLNAKF</sequence>
<evidence type="ECO:0000256" key="1">
    <source>
        <dbReference type="ARBA" id="ARBA00004571"/>
    </source>
</evidence>
<evidence type="ECO:0000256" key="8">
    <source>
        <dbReference type="ARBA" id="ARBA00023136"/>
    </source>
</evidence>
<accession>A0A839AKG4</accession>
<evidence type="ECO:0000256" key="11">
    <source>
        <dbReference type="RuleBase" id="RU003357"/>
    </source>
</evidence>
<dbReference type="PANTHER" id="PTHR30069">
    <property type="entry name" value="TONB-DEPENDENT OUTER MEMBRANE RECEPTOR"/>
    <property type="match status" value="1"/>
</dbReference>